<evidence type="ECO:0000256" key="15">
    <source>
        <dbReference type="PIRSR" id="PIRSR001529-1"/>
    </source>
</evidence>
<dbReference type="Pfam" id="PF02403">
    <property type="entry name" value="Seryl_tRNA_N"/>
    <property type="match status" value="1"/>
</dbReference>
<dbReference type="PANTHER" id="PTHR43697:SF1">
    <property type="entry name" value="SERINE--TRNA LIGASE"/>
    <property type="match status" value="1"/>
</dbReference>
<dbReference type="GO" id="GO:0006434">
    <property type="term" value="P:seryl-tRNA aminoacylation"/>
    <property type="evidence" value="ECO:0007669"/>
    <property type="project" value="UniProtKB-UniRule"/>
</dbReference>
<dbReference type="Pfam" id="PF00587">
    <property type="entry name" value="tRNA-synt_2b"/>
    <property type="match status" value="1"/>
</dbReference>
<keyword evidence="7" id="KW-0547">Nucleotide-binding</keyword>
<dbReference type="GO" id="GO:0004828">
    <property type="term" value="F:serine-tRNA ligase activity"/>
    <property type="evidence" value="ECO:0007669"/>
    <property type="project" value="UniProtKB-UniRule"/>
</dbReference>
<feature type="binding site" evidence="16">
    <location>
        <begin position="268"/>
        <end position="270"/>
    </location>
    <ligand>
        <name>ATP</name>
        <dbReference type="ChEBI" id="CHEBI:30616"/>
    </ligand>
</feature>
<evidence type="ECO:0000256" key="16">
    <source>
        <dbReference type="PIRSR" id="PIRSR001529-2"/>
    </source>
</evidence>
<evidence type="ECO:0000256" key="2">
    <source>
        <dbReference type="ARBA" id="ARBA00005045"/>
    </source>
</evidence>
<keyword evidence="6 19" id="KW-0436">Ligase</keyword>
<dbReference type="GO" id="GO:0005524">
    <property type="term" value="F:ATP binding"/>
    <property type="evidence" value="ECO:0007669"/>
    <property type="project" value="UniProtKB-KW"/>
</dbReference>
<accession>A0A5D0MIN5</accession>
<evidence type="ECO:0000256" key="1">
    <source>
        <dbReference type="ARBA" id="ARBA00004496"/>
    </source>
</evidence>
<evidence type="ECO:0000256" key="4">
    <source>
        <dbReference type="ARBA" id="ARBA00012840"/>
    </source>
</evidence>
<evidence type="ECO:0000313" key="20">
    <source>
        <dbReference type="Proteomes" id="UP000324143"/>
    </source>
</evidence>
<comment type="catalytic activity">
    <reaction evidence="13">
        <text>tRNA(Ser) + L-serine + ATP = L-seryl-tRNA(Ser) + AMP + diphosphate + H(+)</text>
        <dbReference type="Rhea" id="RHEA:12292"/>
        <dbReference type="Rhea" id="RHEA-COMP:9669"/>
        <dbReference type="Rhea" id="RHEA-COMP:9703"/>
        <dbReference type="ChEBI" id="CHEBI:15378"/>
        <dbReference type="ChEBI" id="CHEBI:30616"/>
        <dbReference type="ChEBI" id="CHEBI:33019"/>
        <dbReference type="ChEBI" id="CHEBI:33384"/>
        <dbReference type="ChEBI" id="CHEBI:78442"/>
        <dbReference type="ChEBI" id="CHEBI:78533"/>
        <dbReference type="ChEBI" id="CHEBI:456215"/>
        <dbReference type="EC" id="6.1.1.11"/>
    </reaction>
</comment>
<dbReference type="GO" id="GO:0005737">
    <property type="term" value="C:cytoplasm"/>
    <property type="evidence" value="ECO:0007669"/>
    <property type="project" value="UniProtKB-SubCell"/>
</dbReference>
<comment type="catalytic activity">
    <reaction evidence="12">
        <text>tRNA(Sec) + L-serine + ATP = L-seryl-tRNA(Sec) + AMP + diphosphate + H(+)</text>
        <dbReference type="Rhea" id="RHEA:42580"/>
        <dbReference type="Rhea" id="RHEA-COMP:9742"/>
        <dbReference type="Rhea" id="RHEA-COMP:10128"/>
        <dbReference type="ChEBI" id="CHEBI:15378"/>
        <dbReference type="ChEBI" id="CHEBI:30616"/>
        <dbReference type="ChEBI" id="CHEBI:33019"/>
        <dbReference type="ChEBI" id="CHEBI:33384"/>
        <dbReference type="ChEBI" id="CHEBI:78442"/>
        <dbReference type="ChEBI" id="CHEBI:78533"/>
        <dbReference type="ChEBI" id="CHEBI:456215"/>
        <dbReference type="EC" id="6.1.1.11"/>
    </reaction>
</comment>
<dbReference type="PROSITE" id="PS50862">
    <property type="entry name" value="AA_TRNA_LIGASE_II"/>
    <property type="match status" value="1"/>
</dbReference>
<evidence type="ECO:0000259" key="18">
    <source>
        <dbReference type="PROSITE" id="PS50862"/>
    </source>
</evidence>
<evidence type="ECO:0000256" key="11">
    <source>
        <dbReference type="ARBA" id="ARBA00039158"/>
    </source>
</evidence>
<keyword evidence="17" id="KW-0175">Coiled coil</keyword>
<sequence>MLDIEFVEKNKDEVIKRLNKRGEDYNSEIKQILELNKKRKKIINEANQLKHKKNKISEKIGELKRKGKNKEADRIINEVGEISDLISDYDDKLKNVQEELDNVLLNIPNIPDKDVPAGDKSNNEVVRVIGEKPNFDFDPLNHVEIAKKNDLIDYKRGVKLGGNGFWMYKNKGAIIEWALINFFIDTHIQNGYEFILPPHLLTEECGITAGQFPKFKDDVFFIKNSKFKDKEQFLLPTAETAIVNMHRDEIIEEEQLPKKYFAYTPCYRREAGSYRKEERGMIRGHQFNKVELFQLTTPEKSDKALEVMVNQAESLVKKLNLHYRITKLAAKDCSFAMAKTFDIEVWIPSMNQYKEVSSVSNSRNFQALRGNIRYKKNSSDRNIPINTLNASGLATSRLFPAIMEQNQNSDGSFSIPEVLKRYIPDNYKDLG</sequence>
<feature type="binding site" evidence="15">
    <location>
        <position position="268"/>
    </location>
    <ligand>
        <name>L-serine</name>
        <dbReference type="ChEBI" id="CHEBI:33384"/>
    </ligand>
</feature>
<comment type="subcellular location">
    <subcellularLocation>
        <location evidence="1">Cytoplasm</location>
    </subcellularLocation>
</comment>
<dbReference type="NCBIfam" id="TIGR00414">
    <property type="entry name" value="serS"/>
    <property type="match status" value="1"/>
</dbReference>
<evidence type="ECO:0000256" key="12">
    <source>
        <dbReference type="ARBA" id="ARBA00047929"/>
    </source>
</evidence>
<dbReference type="InterPro" id="IPR002314">
    <property type="entry name" value="aa-tRNA-synt_IIb"/>
</dbReference>
<proteinExistence type="inferred from homology"/>
<evidence type="ECO:0000256" key="13">
    <source>
        <dbReference type="ARBA" id="ARBA00048823"/>
    </source>
</evidence>
<dbReference type="InterPro" id="IPR010978">
    <property type="entry name" value="tRNA-bd_arm"/>
</dbReference>
<dbReference type="InterPro" id="IPR015866">
    <property type="entry name" value="Ser-tRNA-synth_1_N"/>
</dbReference>
<feature type="binding site" evidence="16">
    <location>
        <begin position="355"/>
        <end position="358"/>
    </location>
    <ligand>
        <name>ATP</name>
        <dbReference type="ChEBI" id="CHEBI:30616"/>
    </ligand>
</feature>
<feature type="binding site" evidence="15">
    <location>
        <position position="291"/>
    </location>
    <ligand>
        <name>L-serine</name>
        <dbReference type="ChEBI" id="CHEBI:33384"/>
    </ligand>
</feature>
<dbReference type="AlphaFoldDB" id="A0A5D0MIN5"/>
<comment type="similarity">
    <text evidence="3">Belongs to the class-II aminoacyl-tRNA synthetase family. Type-1 seryl-tRNA synthetase subfamily.</text>
</comment>
<dbReference type="InterPro" id="IPR006195">
    <property type="entry name" value="aa-tRNA-synth_II"/>
</dbReference>
<keyword evidence="9" id="KW-0648">Protein biosynthesis</keyword>
<dbReference type="Proteomes" id="UP000324143">
    <property type="component" value="Unassembled WGS sequence"/>
</dbReference>
<dbReference type="InterPro" id="IPR002317">
    <property type="entry name" value="Ser-tRNA-ligase_type_1"/>
</dbReference>
<comment type="caution">
    <text evidence="19">The sequence shown here is derived from an EMBL/GenBank/DDBJ whole genome shotgun (WGS) entry which is preliminary data.</text>
</comment>
<evidence type="ECO:0000256" key="3">
    <source>
        <dbReference type="ARBA" id="ARBA00010728"/>
    </source>
</evidence>
<dbReference type="Gene3D" id="1.10.287.40">
    <property type="entry name" value="Serine-tRNA synthetase, tRNA binding domain"/>
    <property type="match status" value="1"/>
</dbReference>
<keyword evidence="8 16" id="KW-0067">ATP-binding</keyword>
<dbReference type="SUPFAM" id="SSF46589">
    <property type="entry name" value="tRNA-binding arm"/>
    <property type="match status" value="1"/>
</dbReference>
<keyword evidence="10" id="KW-0030">Aminoacyl-tRNA synthetase</keyword>
<keyword evidence="5" id="KW-0963">Cytoplasm</keyword>
<feature type="binding site" evidence="15">
    <location>
        <position position="237"/>
    </location>
    <ligand>
        <name>L-serine</name>
        <dbReference type="ChEBI" id="CHEBI:33384"/>
    </ligand>
</feature>
<dbReference type="PANTHER" id="PTHR43697">
    <property type="entry name" value="SERYL-TRNA SYNTHETASE"/>
    <property type="match status" value="1"/>
</dbReference>
<evidence type="ECO:0000256" key="14">
    <source>
        <dbReference type="NCBIfam" id="TIGR00414"/>
    </source>
</evidence>
<evidence type="ECO:0000256" key="17">
    <source>
        <dbReference type="SAM" id="Coils"/>
    </source>
</evidence>
<evidence type="ECO:0000256" key="8">
    <source>
        <dbReference type="ARBA" id="ARBA00022840"/>
    </source>
</evidence>
<feature type="domain" description="Aminoacyl-transfer RNA synthetases class-II family profile" evidence="18">
    <location>
        <begin position="138"/>
        <end position="416"/>
    </location>
</feature>
<dbReference type="PRINTS" id="PR00981">
    <property type="entry name" value="TRNASYNTHSER"/>
</dbReference>
<dbReference type="Gene3D" id="3.30.930.10">
    <property type="entry name" value="Bira Bifunctional Protein, Domain 2"/>
    <property type="match status" value="1"/>
</dbReference>
<feature type="binding site" evidence="15">
    <location>
        <position position="389"/>
    </location>
    <ligand>
        <name>L-serine</name>
        <dbReference type="ChEBI" id="CHEBI:33384"/>
    </ligand>
</feature>
<keyword evidence="20" id="KW-1185">Reference proteome</keyword>
<evidence type="ECO:0000256" key="9">
    <source>
        <dbReference type="ARBA" id="ARBA00022917"/>
    </source>
</evidence>
<comment type="pathway">
    <text evidence="2">Aminoacyl-tRNA biosynthesis; selenocysteinyl-tRNA(Sec) biosynthesis; L-seryl-tRNA(Sec) from L-serine and tRNA(Sec): step 1/1.</text>
</comment>
<evidence type="ECO:0000256" key="6">
    <source>
        <dbReference type="ARBA" id="ARBA00022598"/>
    </source>
</evidence>
<reference evidence="19" key="1">
    <citation type="submission" date="2019-08" db="EMBL/GenBank/DDBJ databases">
        <title>Genomic characterization of a novel candidate phylum (ARYD3) from a high temperature, high salinity tertiary oil reservoir in north central Oklahoma, USA.</title>
        <authorList>
            <person name="Youssef N.H."/>
            <person name="Yadav A."/>
            <person name="Elshahed M.S."/>
        </authorList>
    </citation>
    <scope>NUCLEOTIDE SEQUENCE [LARGE SCALE GENOMIC DNA]</scope>
    <source>
        <strain evidence="19">ARYD3</strain>
    </source>
</reference>
<evidence type="ECO:0000256" key="7">
    <source>
        <dbReference type="ARBA" id="ARBA00022741"/>
    </source>
</evidence>
<evidence type="ECO:0000256" key="10">
    <source>
        <dbReference type="ARBA" id="ARBA00023146"/>
    </source>
</evidence>
<evidence type="ECO:0000256" key="5">
    <source>
        <dbReference type="ARBA" id="ARBA00022490"/>
    </source>
</evidence>
<dbReference type="InterPro" id="IPR045864">
    <property type="entry name" value="aa-tRNA-synth_II/BPL/LPL"/>
</dbReference>
<organism evidence="19 20">
    <name type="scientific">Candidatus Mcinerneyibacterium aminivorans</name>
    <dbReference type="NCBI Taxonomy" id="2703815"/>
    <lineage>
        <taxon>Bacteria</taxon>
        <taxon>Candidatus Macinerneyibacteriota</taxon>
        <taxon>Candidatus Mcinerneyibacteria</taxon>
        <taxon>Candidatus Mcinerneyibacteriales</taxon>
        <taxon>Candidatus Mcinerneyibacteriaceae</taxon>
        <taxon>Candidatus Mcinerneyibacterium</taxon>
    </lineage>
</organism>
<protein>
    <recommendedName>
        <fullName evidence="11 14">Serine--tRNA ligase</fullName>
        <ecNumber evidence="4 14">6.1.1.11</ecNumber>
    </recommendedName>
</protein>
<dbReference type="EC" id="6.1.1.11" evidence="4 14"/>
<feature type="coiled-coil region" evidence="17">
    <location>
        <begin position="15"/>
        <end position="106"/>
    </location>
</feature>
<dbReference type="SUPFAM" id="SSF55681">
    <property type="entry name" value="Class II aaRS and biotin synthetases"/>
    <property type="match status" value="1"/>
</dbReference>
<dbReference type="EMBL" id="VSIX01000029">
    <property type="protein sequence ID" value="TYB31785.1"/>
    <property type="molecule type" value="Genomic_DNA"/>
</dbReference>
<evidence type="ECO:0000313" key="19">
    <source>
        <dbReference type="EMBL" id="TYB31785.1"/>
    </source>
</evidence>
<name>A0A5D0MIN5_9BACT</name>
<gene>
    <name evidence="19" type="primary">serS</name>
    <name evidence="19" type="ORF">FXF47_02625</name>
</gene>
<dbReference type="PIRSF" id="PIRSF001529">
    <property type="entry name" value="Ser-tRNA-synth_IIa"/>
    <property type="match status" value="1"/>
</dbReference>
<dbReference type="InterPro" id="IPR042103">
    <property type="entry name" value="SerRS_1_N_sf"/>
</dbReference>